<dbReference type="SMART" id="SM00516">
    <property type="entry name" value="SEC14"/>
    <property type="match status" value="1"/>
</dbReference>
<dbReference type="CDD" id="cd00170">
    <property type="entry name" value="SEC14"/>
    <property type="match status" value="1"/>
</dbReference>
<dbReference type="InterPro" id="IPR036865">
    <property type="entry name" value="CRAL-TRIO_dom_sf"/>
</dbReference>
<sequence length="298" mass="33541">MSSYFSFSKTPKLSHTEKVEELKRRVGGDLPSDMLPNGDLDATLVRFLVARSYHLDEAEKMLKKTLQWRKDNRLGEILKKPPSDKVLADLRATIPHSLHGFDKEGRPIYMELTGRIDPELLKAKLTKEDIVHAHLWMMEYQVRMLMKRASDRKQHTVDSMFNILDLEGISMSHISSHMLDIFKAIAKIDQDNYPEQLGGAYLVNAPWIFSTIWSAVSVFLDKRTRSKVQVLSAGAKQKKALLEVIDADTLPEYLGGTCKCKGGCLSGEGCTHPEGKTIHHIAMEEDLAKVVSGEVVLP</sequence>
<evidence type="ECO:0000256" key="2">
    <source>
        <dbReference type="ARBA" id="ARBA00004395"/>
    </source>
</evidence>
<name>A0A7S0WU18_9CHLO</name>
<organism evidence="5">
    <name type="scientific">Pyramimonas obovata</name>
    <dbReference type="NCBI Taxonomy" id="1411642"/>
    <lineage>
        <taxon>Eukaryota</taxon>
        <taxon>Viridiplantae</taxon>
        <taxon>Chlorophyta</taxon>
        <taxon>Pyramimonadophyceae</taxon>
        <taxon>Pyramimonadales</taxon>
        <taxon>Pyramimonadaceae</taxon>
        <taxon>Pyramimonas</taxon>
        <taxon>Pyramimonas incertae sedis</taxon>
    </lineage>
</organism>
<comment type="similarity">
    <text evidence="3">Belongs to the SFH family.</text>
</comment>
<evidence type="ECO:0000256" key="3">
    <source>
        <dbReference type="ARBA" id="ARBA00038020"/>
    </source>
</evidence>
<accession>A0A7S0WU18</accession>
<dbReference type="InterPro" id="IPR051026">
    <property type="entry name" value="PI/PC_transfer"/>
</dbReference>
<dbReference type="SUPFAM" id="SSF52087">
    <property type="entry name" value="CRAL/TRIO domain"/>
    <property type="match status" value="1"/>
</dbReference>
<dbReference type="GO" id="GO:0005886">
    <property type="term" value="C:plasma membrane"/>
    <property type="evidence" value="ECO:0007669"/>
    <property type="project" value="UniProtKB-SubCell"/>
</dbReference>
<comment type="subcellular location">
    <subcellularLocation>
        <location evidence="1">Cell membrane</location>
        <topology evidence="1">Peripheral membrane protein</topology>
    </subcellularLocation>
    <subcellularLocation>
        <location evidence="2">Golgi apparatus membrane</location>
        <topology evidence="2">Peripheral membrane protein</topology>
    </subcellularLocation>
</comment>
<dbReference type="InterPro" id="IPR036273">
    <property type="entry name" value="CRAL/TRIO_N_dom_sf"/>
</dbReference>
<dbReference type="Pfam" id="PF00650">
    <property type="entry name" value="CRAL_TRIO"/>
    <property type="match status" value="1"/>
</dbReference>
<feature type="domain" description="CRAL-TRIO" evidence="4">
    <location>
        <begin position="86"/>
        <end position="262"/>
    </location>
</feature>
<dbReference type="EMBL" id="HBFA01033467">
    <property type="protein sequence ID" value="CAD8684424.1"/>
    <property type="molecule type" value="Transcribed_RNA"/>
</dbReference>
<proteinExistence type="inferred from homology"/>
<evidence type="ECO:0000313" key="5">
    <source>
        <dbReference type="EMBL" id="CAD8684424.1"/>
    </source>
</evidence>
<dbReference type="PANTHER" id="PTHR45657:SF1">
    <property type="entry name" value="CRAL-TRIO DOMAIN-CONTAINING PROTEIN YKL091C-RELATED"/>
    <property type="match status" value="1"/>
</dbReference>
<dbReference type="GO" id="GO:0000139">
    <property type="term" value="C:Golgi membrane"/>
    <property type="evidence" value="ECO:0007669"/>
    <property type="project" value="UniProtKB-SubCell"/>
</dbReference>
<protein>
    <recommendedName>
        <fullName evidence="4">CRAL-TRIO domain-containing protein</fullName>
    </recommendedName>
</protein>
<evidence type="ECO:0000259" key="4">
    <source>
        <dbReference type="PROSITE" id="PS50191"/>
    </source>
</evidence>
<dbReference type="PROSITE" id="PS50191">
    <property type="entry name" value="CRAL_TRIO"/>
    <property type="match status" value="1"/>
</dbReference>
<dbReference type="SMART" id="SM01100">
    <property type="entry name" value="CRAL_TRIO_N"/>
    <property type="match status" value="1"/>
</dbReference>
<evidence type="ECO:0000256" key="1">
    <source>
        <dbReference type="ARBA" id="ARBA00004202"/>
    </source>
</evidence>
<dbReference type="PANTHER" id="PTHR45657">
    <property type="entry name" value="CRAL-TRIO DOMAIN-CONTAINING PROTEIN YKL091C-RELATED"/>
    <property type="match status" value="1"/>
</dbReference>
<reference evidence="5" key="1">
    <citation type="submission" date="2021-01" db="EMBL/GenBank/DDBJ databases">
        <authorList>
            <person name="Corre E."/>
            <person name="Pelletier E."/>
            <person name="Niang G."/>
            <person name="Scheremetjew M."/>
            <person name="Finn R."/>
            <person name="Kale V."/>
            <person name="Holt S."/>
            <person name="Cochrane G."/>
            <person name="Meng A."/>
            <person name="Brown T."/>
            <person name="Cohen L."/>
        </authorList>
    </citation>
    <scope>NUCLEOTIDE SEQUENCE</scope>
    <source>
        <strain evidence="5">CCMP722</strain>
    </source>
</reference>
<dbReference type="SUPFAM" id="SSF46938">
    <property type="entry name" value="CRAL/TRIO N-terminal domain"/>
    <property type="match status" value="1"/>
</dbReference>
<dbReference type="InterPro" id="IPR011074">
    <property type="entry name" value="CRAL/TRIO_N_dom"/>
</dbReference>
<dbReference type="InterPro" id="IPR001251">
    <property type="entry name" value="CRAL-TRIO_dom"/>
</dbReference>
<gene>
    <name evidence="5" type="ORF">POBO1169_LOCUS16817</name>
</gene>
<dbReference type="Gene3D" id="3.40.525.10">
    <property type="entry name" value="CRAL-TRIO lipid binding domain"/>
    <property type="match status" value="1"/>
</dbReference>
<dbReference type="AlphaFoldDB" id="A0A7S0WU18"/>